<evidence type="ECO:0000256" key="1">
    <source>
        <dbReference type="SAM" id="MobiDB-lite"/>
    </source>
</evidence>
<keyword evidence="2" id="KW-0472">Membrane</keyword>
<reference evidence="3" key="2">
    <citation type="submission" date="2021-04" db="EMBL/GenBank/DDBJ databases">
        <authorList>
            <person name="Podell S."/>
        </authorList>
    </citation>
    <scope>NUCLEOTIDE SEQUENCE</scope>
    <source>
        <strain evidence="3">Hildebrandi</strain>
    </source>
</reference>
<evidence type="ECO:0000313" key="4">
    <source>
        <dbReference type="Proteomes" id="UP000693970"/>
    </source>
</evidence>
<keyword evidence="2" id="KW-1133">Transmembrane helix</keyword>
<feature type="transmembrane region" description="Helical" evidence="2">
    <location>
        <begin position="12"/>
        <end position="31"/>
    </location>
</feature>
<dbReference type="OrthoDB" id="2013610at2759"/>
<gene>
    <name evidence="3" type="ORF">IV203_035743</name>
</gene>
<comment type="caution">
    <text evidence="3">The sequence shown here is derived from an EMBL/GenBank/DDBJ whole genome shotgun (WGS) entry which is preliminary data.</text>
</comment>
<proteinExistence type="predicted"/>
<dbReference type="Proteomes" id="UP000693970">
    <property type="component" value="Unassembled WGS sequence"/>
</dbReference>
<sequence length="321" mass="36341">MSARGTVHWTIIVRRLGFLSITIMEGGFTLMRLRRFIPKRRTLIFLVMVGRTFSFDLIIIIVGRFSVVDRFLGGEVSHNLQHGKVFIHNRKSSYNNNNQVKGKRSSHHDKKNKRSSFRDKRRNRISVNPPSMIVMERNLGIKVRSSTARNPQGNSIVERIHQSVGLILRVITPEENPRSFEDGKRVIRRCLATAMHACRCASSGAIGDLSPGALAFHRDMLLDIPMQTDITVLTTNRQGMIDRNLLKANAKRIKHDYAVDEKVLKQVSLGFSDKLKPSYTGPYRITTVHTNGTVTIELKPQYPSYQALSCSNMNALCGRVT</sequence>
<feature type="transmembrane region" description="Helical" evidence="2">
    <location>
        <begin position="43"/>
        <end position="62"/>
    </location>
</feature>
<reference evidence="3" key="1">
    <citation type="journal article" date="2021" name="Sci. Rep.">
        <title>Diploid genomic architecture of Nitzschia inconspicua, an elite biomass production diatom.</title>
        <authorList>
            <person name="Oliver A."/>
            <person name="Podell S."/>
            <person name="Pinowska A."/>
            <person name="Traller J.C."/>
            <person name="Smith S.R."/>
            <person name="McClure R."/>
            <person name="Beliaev A."/>
            <person name="Bohutskyi P."/>
            <person name="Hill E.A."/>
            <person name="Rabines A."/>
            <person name="Zheng H."/>
            <person name="Allen L.Z."/>
            <person name="Kuo A."/>
            <person name="Grigoriev I.V."/>
            <person name="Allen A.E."/>
            <person name="Hazlebeck D."/>
            <person name="Allen E.E."/>
        </authorList>
    </citation>
    <scope>NUCLEOTIDE SEQUENCE</scope>
    <source>
        <strain evidence="3">Hildebrandi</strain>
    </source>
</reference>
<accession>A0A9K3PXF5</accession>
<keyword evidence="4" id="KW-1185">Reference proteome</keyword>
<dbReference type="AlphaFoldDB" id="A0A9K3PXF5"/>
<evidence type="ECO:0000256" key="2">
    <source>
        <dbReference type="SAM" id="Phobius"/>
    </source>
</evidence>
<feature type="compositionally biased region" description="Basic residues" evidence="1">
    <location>
        <begin position="101"/>
        <end position="122"/>
    </location>
</feature>
<feature type="region of interest" description="Disordered" evidence="1">
    <location>
        <begin position="91"/>
        <end position="122"/>
    </location>
</feature>
<evidence type="ECO:0000313" key="3">
    <source>
        <dbReference type="EMBL" id="KAG7360644.1"/>
    </source>
</evidence>
<name>A0A9K3PXF5_9STRA</name>
<protein>
    <submittedName>
        <fullName evidence="3">Uncharacterized protein</fullName>
    </submittedName>
</protein>
<organism evidence="3 4">
    <name type="scientific">Nitzschia inconspicua</name>
    <dbReference type="NCBI Taxonomy" id="303405"/>
    <lineage>
        <taxon>Eukaryota</taxon>
        <taxon>Sar</taxon>
        <taxon>Stramenopiles</taxon>
        <taxon>Ochrophyta</taxon>
        <taxon>Bacillariophyta</taxon>
        <taxon>Bacillariophyceae</taxon>
        <taxon>Bacillariophycidae</taxon>
        <taxon>Bacillariales</taxon>
        <taxon>Bacillariaceae</taxon>
        <taxon>Nitzschia</taxon>
    </lineage>
</organism>
<keyword evidence="2" id="KW-0812">Transmembrane</keyword>
<dbReference type="EMBL" id="JAGRRH010000013">
    <property type="protein sequence ID" value="KAG7360644.1"/>
    <property type="molecule type" value="Genomic_DNA"/>
</dbReference>